<dbReference type="GeneID" id="63787604"/>
<protein>
    <submittedName>
        <fullName evidence="2">Uncharacterized protein</fullName>
    </submittedName>
</protein>
<sequence>MSDLANTNRQDEGKENAHSEVDPLDQRSLANRVEAEKKREADEEKAAAAKAAELPTDAARKHGNEPSKGAIIDEQLEMEEEAELAKKDAAKKQSEEAKKH</sequence>
<gene>
    <name evidence="2" type="ORF">BCR37DRAFT_391389</name>
</gene>
<feature type="compositionally biased region" description="Basic and acidic residues" evidence="1">
    <location>
        <begin position="9"/>
        <end position="25"/>
    </location>
</feature>
<name>A0A1Y2FNW6_PROLT</name>
<proteinExistence type="predicted"/>
<dbReference type="RefSeq" id="XP_040727101.1">
    <property type="nucleotide sequence ID" value="XM_040871005.1"/>
</dbReference>
<evidence type="ECO:0000313" key="2">
    <source>
        <dbReference type="EMBL" id="ORY85619.1"/>
    </source>
</evidence>
<keyword evidence="3" id="KW-1185">Reference proteome</keyword>
<dbReference type="OrthoDB" id="3358750at2759"/>
<evidence type="ECO:0000256" key="1">
    <source>
        <dbReference type="SAM" id="MobiDB-lite"/>
    </source>
</evidence>
<feature type="region of interest" description="Disordered" evidence="1">
    <location>
        <begin position="1"/>
        <end position="100"/>
    </location>
</feature>
<dbReference type="PANTHER" id="PTHR39475:SF1">
    <property type="entry name" value="CONIDIATION-SPECIFIC PROTEIN 6"/>
    <property type="match status" value="1"/>
</dbReference>
<accession>A0A1Y2FNW6</accession>
<dbReference type="OMA" id="DQRSHAN"/>
<feature type="compositionally biased region" description="Basic and acidic residues" evidence="1">
    <location>
        <begin position="33"/>
        <end position="47"/>
    </location>
</feature>
<comment type="caution">
    <text evidence="2">The sequence shown here is derived from an EMBL/GenBank/DDBJ whole genome shotgun (WGS) entry which is preliminary data.</text>
</comment>
<dbReference type="AlphaFoldDB" id="A0A1Y2FNW6"/>
<feature type="compositionally biased region" description="Basic and acidic residues" evidence="1">
    <location>
        <begin position="83"/>
        <end position="100"/>
    </location>
</feature>
<dbReference type="Proteomes" id="UP000193685">
    <property type="component" value="Unassembled WGS sequence"/>
</dbReference>
<evidence type="ECO:0000313" key="3">
    <source>
        <dbReference type="Proteomes" id="UP000193685"/>
    </source>
</evidence>
<organism evidence="2 3">
    <name type="scientific">Protomyces lactucae-debilis</name>
    <dbReference type="NCBI Taxonomy" id="2754530"/>
    <lineage>
        <taxon>Eukaryota</taxon>
        <taxon>Fungi</taxon>
        <taxon>Dikarya</taxon>
        <taxon>Ascomycota</taxon>
        <taxon>Taphrinomycotina</taxon>
        <taxon>Taphrinomycetes</taxon>
        <taxon>Taphrinales</taxon>
        <taxon>Protomycetaceae</taxon>
        <taxon>Protomyces</taxon>
    </lineage>
</organism>
<dbReference type="EMBL" id="MCFI01000004">
    <property type="protein sequence ID" value="ORY85619.1"/>
    <property type="molecule type" value="Genomic_DNA"/>
</dbReference>
<reference evidence="2 3" key="1">
    <citation type="submission" date="2016-07" db="EMBL/GenBank/DDBJ databases">
        <title>Pervasive Adenine N6-methylation of Active Genes in Fungi.</title>
        <authorList>
            <consortium name="DOE Joint Genome Institute"/>
            <person name="Mondo S.J."/>
            <person name="Dannebaum R.O."/>
            <person name="Kuo R.C."/>
            <person name="Labutti K."/>
            <person name="Haridas S."/>
            <person name="Kuo A."/>
            <person name="Salamov A."/>
            <person name="Ahrendt S.R."/>
            <person name="Lipzen A."/>
            <person name="Sullivan W."/>
            <person name="Andreopoulos W.B."/>
            <person name="Clum A."/>
            <person name="Lindquist E."/>
            <person name="Daum C."/>
            <person name="Ramamoorthy G.K."/>
            <person name="Gryganskyi A."/>
            <person name="Culley D."/>
            <person name="Magnuson J.K."/>
            <person name="James T.Y."/>
            <person name="O'Malley M.A."/>
            <person name="Stajich J.E."/>
            <person name="Spatafora J.W."/>
            <person name="Visel A."/>
            <person name="Grigoriev I.V."/>
        </authorList>
    </citation>
    <scope>NUCLEOTIDE SEQUENCE [LARGE SCALE GENOMIC DNA]</scope>
    <source>
        <strain evidence="2 3">12-1054</strain>
    </source>
</reference>
<dbReference type="PANTHER" id="PTHR39475">
    <property type="entry name" value="CONIDIATION-SPECIFIC PROTEIN 6"/>
    <property type="match status" value="1"/>
</dbReference>